<dbReference type="PRINTS" id="PR01713">
    <property type="entry name" value="NUCEPIMERASE"/>
</dbReference>
<protein>
    <submittedName>
        <fullName evidence="2">NAD-dependent epimerase/dehydratase family protein</fullName>
    </submittedName>
</protein>
<dbReference type="SUPFAM" id="SSF51735">
    <property type="entry name" value="NAD(P)-binding Rossmann-fold domains"/>
    <property type="match status" value="1"/>
</dbReference>
<dbReference type="OrthoDB" id="4907at2157"/>
<proteinExistence type="predicted"/>
<evidence type="ECO:0000313" key="3">
    <source>
        <dbReference type="Proteomes" id="UP000281431"/>
    </source>
</evidence>
<evidence type="ECO:0000259" key="1">
    <source>
        <dbReference type="Pfam" id="PF01370"/>
    </source>
</evidence>
<dbReference type="PANTHER" id="PTHR43245">
    <property type="entry name" value="BIFUNCTIONAL POLYMYXIN RESISTANCE PROTEIN ARNA"/>
    <property type="match status" value="1"/>
</dbReference>
<feature type="domain" description="NAD-dependent epimerase/dehydratase" evidence="1">
    <location>
        <begin position="11"/>
        <end position="240"/>
    </location>
</feature>
<sequence length="312" mass="34333">MTLPEFQNQRVLVTGGAGFIGSHLTHALAFDNDVTVYDSLINGDLENVPEDVNLIKADVCDDEALHQDGTKADMIFHEAAMVSVAQSIDEPVKSQAINVDATHSLLEEAQKRDVRVVLASSAAIYGQPTRTPIEETDPKEPTSPYGLDKLTIDHYARLYNDLYDLETVALRYFNVYGPGQTPGDYAGVISVFIDQALSGEPITVHGDGEQTRDFVFIDDVVQANIKAATTDAVGEAYNIGTGESVTIRELAELIQDITDTDSDIVHTDARSGDIEHSEADISKARDRLDYEPTVSLREGLERTVEWYREELE</sequence>
<dbReference type="Pfam" id="PF01370">
    <property type="entry name" value="Epimerase"/>
    <property type="match status" value="1"/>
</dbReference>
<organism evidence="2 3">
    <name type="scientific">Natrarchaeobius chitinivorans</name>
    <dbReference type="NCBI Taxonomy" id="1679083"/>
    <lineage>
        <taxon>Archaea</taxon>
        <taxon>Methanobacteriati</taxon>
        <taxon>Methanobacteriota</taxon>
        <taxon>Stenosarchaea group</taxon>
        <taxon>Halobacteria</taxon>
        <taxon>Halobacteriales</taxon>
        <taxon>Natrialbaceae</taxon>
        <taxon>Natrarchaeobius</taxon>
    </lineage>
</organism>
<dbReference type="PANTHER" id="PTHR43245:SF13">
    <property type="entry name" value="UDP-D-APIOSE_UDP-D-XYLOSE SYNTHASE 2"/>
    <property type="match status" value="1"/>
</dbReference>
<evidence type="ECO:0000313" key="2">
    <source>
        <dbReference type="EMBL" id="RQG95759.1"/>
    </source>
</evidence>
<comment type="caution">
    <text evidence="2">The sequence shown here is derived from an EMBL/GenBank/DDBJ whole genome shotgun (WGS) entry which is preliminary data.</text>
</comment>
<dbReference type="InterPro" id="IPR001509">
    <property type="entry name" value="Epimerase_deHydtase"/>
</dbReference>
<dbReference type="AlphaFoldDB" id="A0A3N6P9U8"/>
<reference evidence="2 3" key="1">
    <citation type="submission" date="2018-10" db="EMBL/GenBank/DDBJ databases">
        <title>Natrarchaeobius chitinivorans gen. nov., sp. nov., and Natrarchaeobius haloalkaliphilus sp. nov., alkaliphilic, chitin-utilizing haloarchaea from hypersaline alkaline lakes.</title>
        <authorList>
            <person name="Sorokin D.Y."/>
            <person name="Elcheninov A.G."/>
            <person name="Kostrikina N.A."/>
            <person name="Bale N.J."/>
            <person name="Sinninghe Damste J.S."/>
            <person name="Khijniak T.V."/>
            <person name="Kublanov I.V."/>
            <person name="Toshchakov S.V."/>
        </authorList>
    </citation>
    <scope>NUCLEOTIDE SEQUENCE [LARGE SCALE GENOMIC DNA]</scope>
    <source>
        <strain evidence="2 3">AArcht7</strain>
    </source>
</reference>
<gene>
    <name evidence="2" type="ORF">EA472_21180</name>
</gene>
<accession>A0A3N6P9U8</accession>
<name>A0A3N6P9U8_NATCH</name>
<dbReference type="Gene3D" id="3.40.50.720">
    <property type="entry name" value="NAD(P)-binding Rossmann-like Domain"/>
    <property type="match status" value="1"/>
</dbReference>
<dbReference type="InterPro" id="IPR050177">
    <property type="entry name" value="Lipid_A_modif_metabolic_enz"/>
</dbReference>
<dbReference type="EMBL" id="REFZ01000029">
    <property type="protein sequence ID" value="RQG95759.1"/>
    <property type="molecule type" value="Genomic_DNA"/>
</dbReference>
<dbReference type="Proteomes" id="UP000281431">
    <property type="component" value="Unassembled WGS sequence"/>
</dbReference>
<dbReference type="Gene3D" id="3.90.25.10">
    <property type="entry name" value="UDP-galactose 4-epimerase, domain 1"/>
    <property type="match status" value="1"/>
</dbReference>
<dbReference type="InterPro" id="IPR036291">
    <property type="entry name" value="NAD(P)-bd_dom_sf"/>
</dbReference>
<keyword evidence="3" id="KW-1185">Reference proteome</keyword>